<reference evidence="12 13" key="1">
    <citation type="journal article" date="2019" name="Genome Biol. Evol.">
        <title>Whole-Genome Sequencing of the Giant Devil Catfish, Bagarius yarrelli.</title>
        <authorList>
            <person name="Jiang W."/>
            <person name="Lv Y."/>
            <person name="Cheng L."/>
            <person name="Yang K."/>
            <person name="Chao B."/>
            <person name="Wang X."/>
            <person name="Li Y."/>
            <person name="Pan X."/>
            <person name="You X."/>
            <person name="Zhang Y."/>
            <person name="Yang J."/>
            <person name="Li J."/>
            <person name="Zhang X."/>
            <person name="Liu S."/>
            <person name="Sun C."/>
            <person name="Yang J."/>
            <person name="Shi Q."/>
        </authorList>
    </citation>
    <scope>NUCLEOTIDE SEQUENCE [LARGE SCALE GENOMIC DNA]</scope>
    <source>
        <strain evidence="12">JWS20170419001</strain>
        <tissue evidence="12">Muscle</tissue>
    </source>
</reference>
<evidence type="ECO:0000256" key="1">
    <source>
        <dbReference type="ARBA" id="ARBA00001946"/>
    </source>
</evidence>
<evidence type="ECO:0000313" key="12">
    <source>
        <dbReference type="EMBL" id="TSM36146.1"/>
    </source>
</evidence>
<keyword evidence="8" id="KW-0460">Magnesium</keyword>
<keyword evidence="6" id="KW-0479">Metal-binding</keyword>
<feature type="domain" description="Poly A polymerase head" evidence="10">
    <location>
        <begin position="62"/>
        <end position="184"/>
    </location>
</feature>
<dbReference type="CDD" id="cd05398">
    <property type="entry name" value="NT_ClassII-CCAase"/>
    <property type="match status" value="1"/>
</dbReference>
<dbReference type="GO" id="GO:1990180">
    <property type="term" value="P:mitochondrial tRNA 3'-end processing"/>
    <property type="evidence" value="ECO:0007669"/>
    <property type="project" value="TreeGrafter"/>
</dbReference>
<dbReference type="InterPro" id="IPR002646">
    <property type="entry name" value="PolA_pol_head_dom"/>
</dbReference>
<dbReference type="Gene3D" id="1.10.3090.10">
    <property type="entry name" value="cca-adding enzyme, domain 2"/>
    <property type="match status" value="1"/>
</dbReference>
<evidence type="ECO:0000256" key="3">
    <source>
        <dbReference type="ARBA" id="ARBA00022679"/>
    </source>
</evidence>
<dbReference type="GO" id="GO:0046872">
    <property type="term" value="F:metal ion binding"/>
    <property type="evidence" value="ECO:0007669"/>
    <property type="project" value="UniProtKB-KW"/>
</dbReference>
<dbReference type="Gene3D" id="3.30.460.10">
    <property type="entry name" value="Beta Polymerase, domain 2"/>
    <property type="match status" value="1"/>
</dbReference>
<dbReference type="OrthoDB" id="445712at2759"/>
<dbReference type="GO" id="GO:0001680">
    <property type="term" value="P:tRNA 3'-terminal CCA addition"/>
    <property type="evidence" value="ECO:0007669"/>
    <property type="project" value="UniProtKB-ARBA"/>
</dbReference>
<evidence type="ECO:0000259" key="10">
    <source>
        <dbReference type="Pfam" id="PF01743"/>
    </source>
</evidence>
<feature type="domain" description="tRNA nucleotidyltransferase/poly(A) polymerase RNA and SrmB- binding" evidence="11">
    <location>
        <begin position="219"/>
        <end position="270"/>
    </location>
</feature>
<evidence type="ECO:0000256" key="8">
    <source>
        <dbReference type="ARBA" id="ARBA00022842"/>
    </source>
</evidence>
<dbReference type="PANTHER" id="PTHR46173:SF1">
    <property type="entry name" value="CCA TRNA NUCLEOTIDYLTRANSFERASE 1, MITOCHONDRIAL"/>
    <property type="match status" value="1"/>
</dbReference>
<keyword evidence="9" id="KW-0694">RNA-binding</keyword>
<dbReference type="PANTHER" id="PTHR46173">
    <property type="entry name" value="CCA TRNA NUCLEOTIDYLTRANSFERASE 1, MITOCHONDRIAL"/>
    <property type="match status" value="1"/>
</dbReference>
<dbReference type="Pfam" id="PF12627">
    <property type="entry name" value="PolyA_pol_RNAbd"/>
    <property type="match status" value="1"/>
</dbReference>
<keyword evidence="4" id="KW-0819">tRNA processing</keyword>
<dbReference type="InterPro" id="IPR032828">
    <property type="entry name" value="PolyA_RNA-bd"/>
</dbReference>
<accession>A0A556U3Q3</accession>
<sequence>MFIRCQMWRRGVLISHVVNTIGFTWSRRPLYTMQLKTKEFQSLFTDGLNALAEIFQKNNFELRIAGGAVRDLLSGKQPEDVDFATTATPEEMKHMLQAAGIRMINNKGEKHGTITARLHNENFEVTTLRVDVQTDGRHAEVEFTTDWQKDAERRDLTINSMFLGLDGTLYDYFQGYEDLQKRKVCFVGNSALRIQEDYLRILRYFRFYGRVAAEPGQHDPDTLLAIRENARGLAAISGERIWVELKKMLVGKHAAHLLELIFQLELAQYIGLPPEASMEEMKQVYQRTKGTYPKPMTVLSSVLHGPEDMEKLDLRLKISREEKTLGIFLVKQRRDLVKGQDENDSLKPFTDFIIDSREPDAQSKVLELLKYHGERKLLAELSRWSIPRFPVSGHDLRRLGITSGKEIGTTLQELREVWKKSCYQLGKEELLSTVSGS</sequence>
<evidence type="ECO:0000256" key="4">
    <source>
        <dbReference type="ARBA" id="ARBA00022694"/>
    </source>
</evidence>
<keyword evidence="3 9" id="KW-0808">Transferase</keyword>
<comment type="similarity">
    <text evidence="2 9">Belongs to the tRNA nucleotidyltransferase/poly(A) polymerase family.</text>
</comment>
<evidence type="ECO:0000256" key="5">
    <source>
        <dbReference type="ARBA" id="ARBA00022695"/>
    </source>
</evidence>
<dbReference type="SUPFAM" id="SSF81891">
    <property type="entry name" value="Poly A polymerase C-terminal region-like"/>
    <property type="match status" value="1"/>
</dbReference>
<name>A0A556U3Q3_BAGYA</name>
<comment type="caution">
    <text evidence="12">The sequence shown here is derived from an EMBL/GenBank/DDBJ whole genome shotgun (WGS) entry which is preliminary data.</text>
</comment>
<dbReference type="Proteomes" id="UP000319801">
    <property type="component" value="Unassembled WGS sequence"/>
</dbReference>
<protein>
    <submittedName>
        <fullName evidence="12">CCA tRNA nucleotidyltransferase 1, mitochondrial</fullName>
    </submittedName>
</protein>
<dbReference type="GO" id="GO:0005739">
    <property type="term" value="C:mitochondrion"/>
    <property type="evidence" value="ECO:0007669"/>
    <property type="project" value="TreeGrafter"/>
</dbReference>
<proteinExistence type="inferred from homology"/>
<dbReference type="GO" id="GO:0000166">
    <property type="term" value="F:nucleotide binding"/>
    <property type="evidence" value="ECO:0007669"/>
    <property type="project" value="UniProtKB-KW"/>
</dbReference>
<keyword evidence="5" id="KW-0548">Nucleotidyltransferase</keyword>
<dbReference type="AlphaFoldDB" id="A0A556U3Q3"/>
<evidence type="ECO:0000256" key="9">
    <source>
        <dbReference type="RuleBase" id="RU003953"/>
    </source>
</evidence>
<dbReference type="GO" id="GO:0016779">
    <property type="term" value="F:nucleotidyltransferase activity"/>
    <property type="evidence" value="ECO:0007669"/>
    <property type="project" value="UniProtKB-KW"/>
</dbReference>
<organism evidence="12 13">
    <name type="scientific">Bagarius yarrelli</name>
    <name type="common">Goonch</name>
    <name type="synonym">Bagrus yarrelli</name>
    <dbReference type="NCBI Taxonomy" id="175774"/>
    <lineage>
        <taxon>Eukaryota</taxon>
        <taxon>Metazoa</taxon>
        <taxon>Chordata</taxon>
        <taxon>Craniata</taxon>
        <taxon>Vertebrata</taxon>
        <taxon>Euteleostomi</taxon>
        <taxon>Actinopterygii</taxon>
        <taxon>Neopterygii</taxon>
        <taxon>Teleostei</taxon>
        <taxon>Ostariophysi</taxon>
        <taxon>Siluriformes</taxon>
        <taxon>Sisoridae</taxon>
        <taxon>Sisorinae</taxon>
        <taxon>Bagarius</taxon>
    </lineage>
</organism>
<dbReference type="GO" id="GO:0000049">
    <property type="term" value="F:tRNA binding"/>
    <property type="evidence" value="ECO:0007669"/>
    <property type="project" value="TreeGrafter"/>
</dbReference>
<dbReference type="InterPro" id="IPR043519">
    <property type="entry name" value="NT_sf"/>
</dbReference>
<dbReference type="SUPFAM" id="SSF81301">
    <property type="entry name" value="Nucleotidyltransferase"/>
    <property type="match status" value="1"/>
</dbReference>
<gene>
    <name evidence="12" type="ORF">Baya_8279</name>
</gene>
<dbReference type="EMBL" id="VCAZ01000044">
    <property type="protein sequence ID" value="TSM36146.1"/>
    <property type="molecule type" value="Genomic_DNA"/>
</dbReference>
<evidence type="ECO:0000256" key="6">
    <source>
        <dbReference type="ARBA" id="ARBA00022723"/>
    </source>
</evidence>
<evidence type="ECO:0000256" key="2">
    <source>
        <dbReference type="ARBA" id="ARBA00007265"/>
    </source>
</evidence>
<evidence type="ECO:0000313" key="13">
    <source>
        <dbReference type="Proteomes" id="UP000319801"/>
    </source>
</evidence>
<evidence type="ECO:0000256" key="7">
    <source>
        <dbReference type="ARBA" id="ARBA00022741"/>
    </source>
</evidence>
<dbReference type="InterPro" id="IPR050264">
    <property type="entry name" value="Bact_CCA-adding_enz_type3_sf"/>
</dbReference>
<evidence type="ECO:0000259" key="11">
    <source>
        <dbReference type="Pfam" id="PF12627"/>
    </source>
</evidence>
<dbReference type="Pfam" id="PF01743">
    <property type="entry name" value="PolyA_pol"/>
    <property type="match status" value="1"/>
</dbReference>
<keyword evidence="13" id="KW-1185">Reference proteome</keyword>
<comment type="cofactor">
    <cofactor evidence="1">
        <name>Mg(2+)</name>
        <dbReference type="ChEBI" id="CHEBI:18420"/>
    </cofactor>
</comment>
<keyword evidence="7" id="KW-0547">Nucleotide-binding</keyword>